<keyword evidence="4 7" id="KW-0812">Transmembrane</keyword>
<evidence type="ECO:0000256" key="5">
    <source>
        <dbReference type="ARBA" id="ARBA00022989"/>
    </source>
</evidence>
<dbReference type="GO" id="GO:0004190">
    <property type="term" value="F:aspartic-type endopeptidase activity"/>
    <property type="evidence" value="ECO:0007669"/>
    <property type="project" value="InterPro"/>
</dbReference>
<feature type="transmembrane region" description="Helical" evidence="7">
    <location>
        <begin position="12"/>
        <end position="35"/>
    </location>
</feature>
<accession>A0A1J5T0A6</accession>
<evidence type="ECO:0000256" key="4">
    <source>
        <dbReference type="ARBA" id="ARBA00022692"/>
    </source>
</evidence>
<evidence type="ECO:0000259" key="9">
    <source>
        <dbReference type="Pfam" id="PF06750"/>
    </source>
</evidence>
<feature type="domain" description="Prepilin peptidase A24 N-terminal" evidence="9">
    <location>
        <begin position="22"/>
        <end position="102"/>
    </location>
</feature>
<comment type="caution">
    <text evidence="10">The sequence shown here is derived from an EMBL/GenBank/DDBJ whole genome shotgun (WGS) entry which is preliminary data.</text>
</comment>
<comment type="similarity">
    <text evidence="2">Belongs to the peptidase A24 family.</text>
</comment>
<evidence type="ECO:0000256" key="7">
    <source>
        <dbReference type="SAM" id="Phobius"/>
    </source>
</evidence>
<organism evidence="10">
    <name type="scientific">mine drainage metagenome</name>
    <dbReference type="NCBI Taxonomy" id="410659"/>
    <lineage>
        <taxon>unclassified sequences</taxon>
        <taxon>metagenomes</taxon>
        <taxon>ecological metagenomes</taxon>
    </lineage>
</organism>
<dbReference type="GO" id="GO:0006465">
    <property type="term" value="P:signal peptide processing"/>
    <property type="evidence" value="ECO:0007669"/>
    <property type="project" value="TreeGrafter"/>
</dbReference>
<dbReference type="AlphaFoldDB" id="A0A1J5T0A6"/>
<evidence type="ECO:0000256" key="2">
    <source>
        <dbReference type="ARBA" id="ARBA00005801"/>
    </source>
</evidence>
<proteinExistence type="inferred from homology"/>
<dbReference type="Pfam" id="PF06750">
    <property type="entry name" value="A24_N_bact"/>
    <property type="match status" value="1"/>
</dbReference>
<feature type="domain" description="Prepilin type IV endopeptidase peptidase" evidence="8">
    <location>
        <begin position="113"/>
        <end position="235"/>
    </location>
</feature>
<dbReference type="EMBL" id="MLJW01000038">
    <property type="protein sequence ID" value="OIR07284.1"/>
    <property type="molecule type" value="Genomic_DNA"/>
</dbReference>
<dbReference type="InterPro" id="IPR000045">
    <property type="entry name" value="Prepilin_IV_endopep_pep"/>
</dbReference>
<sequence>MLQTFHELNSSLPWLFPALSILFGAIIGSFLNVCILRVPRGESVVTPGSHCACGAPIAWHDNIPILSWILLRGRARCCGRRFSIRYPAIEALTATLFGACWFLYPPAQALCGMVFLSCLVCATFIDLDHMVIPNGLTFGLAASGVLLSILVPQLHGEASGIYVVDALRSGLSSVLGVLVGSGLVLWIALAAEAILKKEAMGFGDVKFVGAMGAFIGWQGTVTAIFGGAVIGTLWFALAFPISRLLNKRPETIMKAETPEGQPTELCFGAQVPYGPMLAIAGALHFLVLHTYVDAYFNQIAVLFATR</sequence>
<feature type="transmembrane region" description="Helical" evidence="7">
    <location>
        <begin position="84"/>
        <end position="104"/>
    </location>
</feature>
<evidence type="ECO:0000256" key="3">
    <source>
        <dbReference type="ARBA" id="ARBA00022475"/>
    </source>
</evidence>
<gene>
    <name evidence="10" type="primary">outO_4</name>
    <name evidence="10" type="ORF">GALL_105400</name>
</gene>
<evidence type="ECO:0000313" key="10">
    <source>
        <dbReference type="EMBL" id="OIR07284.1"/>
    </source>
</evidence>
<comment type="subcellular location">
    <subcellularLocation>
        <location evidence="1">Cell membrane</location>
        <topology evidence="1">Multi-pass membrane protein</topology>
    </subcellularLocation>
</comment>
<evidence type="ECO:0000256" key="6">
    <source>
        <dbReference type="ARBA" id="ARBA00023136"/>
    </source>
</evidence>
<evidence type="ECO:0000256" key="1">
    <source>
        <dbReference type="ARBA" id="ARBA00004651"/>
    </source>
</evidence>
<feature type="transmembrane region" description="Helical" evidence="7">
    <location>
        <begin position="134"/>
        <end position="154"/>
    </location>
</feature>
<evidence type="ECO:0000259" key="8">
    <source>
        <dbReference type="Pfam" id="PF01478"/>
    </source>
</evidence>
<reference evidence="10" key="1">
    <citation type="submission" date="2016-10" db="EMBL/GenBank/DDBJ databases">
        <title>Sequence of Gallionella enrichment culture.</title>
        <authorList>
            <person name="Poehlein A."/>
            <person name="Muehling M."/>
            <person name="Daniel R."/>
        </authorList>
    </citation>
    <scope>NUCLEOTIDE SEQUENCE</scope>
</reference>
<feature type="transmembrane region" description="Helical" evidence="7">
    <location>
        <begin position="207"/>
        <end position="237"/>
    </location>
</feature>
<protein>
    <submittedName>
        <fullName evidence="10">Type 4 prepilin-like protein leader peptide-processing enzyme</fullName>
    </submittedName>
</protein>
<keyword evidence="5 7" id="KW-1133">Transmembrane helix</keyword>
<dbReference type="InterPro" id="IPR010627">
    <property type="entry name" value="Prepilin_pept_A24_N"/>
</dbReference>
<dbReference type="PANTHER" id="PTHR30487:SF0">
    <property type="entry name" value="PREPILIN LEADER PEPTIDASE_N-METHYLTRANSFERASE-RELATED"/>
    <property type="match status" value="1"/>
</dbReference>
<feature type="transmembrane region" description="Helical" evidence="7">
    <location>
        <begin position="174"/>
        <end position="195"/>
    </location>
</feature>
<dbReference type="PANTHER" id="PTHR30487">
    <property type="entry name" value="TYPE 4 PREPILIN-LIKE PROTEINS LEADER PEPTIDE-PROCESSING ENZYME"/>
    <property type="match status" value="1"/>
</dbReference>
<dbReference type="Gene3D" id="1.20.120.1220">
    <property type="match status" value="1"/>
</dbReference>
<dbReference type="Pfam" id="PF01478">
    <property type="entry name" value="Peptidase_A24"/>
    <property type="match status" value="1"/>
</dbReference>
<keyword evidence="3" id="KW-1003">Cell membrane</keyword>
<keyword evidence="6 7" id="KW-0472">Membrane</keyword>
<name>A0A1J5T0A6_9ZZZZ</name>
<dbReference type="InterPro" id="IPR050882">
    <property type="entry name" value="Prepilin_peptidase/N-MTase"/>
</dbReference>
<dbReference type="GO" id="GO:0005886">
    <property type="term" value="C:plasma membrane"/>
    <property type="evidence" value="ECO:0007669"/>
    <property type="project" value="UniProtKB-SubCell"/>
</dbReference>